<proteinExistence type="predicted"/>
<organism evidence="2 3">
    <name type="scientific">Hucho hucho</name>
    <name type="common">huchen</name>
    <dbReference type="NCBI Taxonomy" id="62062"/>
    <lineage>
        <taxon>Eukaryota</taxon>
        <taxon>Metazoa</taxon>
        <taxon>Chordata</taxon>
        <taxon>Craniata</taxon>
        <taxon>Vertebrata</taxon>
        <taxon>Euteleostomi</taxon>
        <taxon>Actinopterygii</taxon>
        <taxon>Neopterygii</taxon>
        <taxon>Teleostei</taxon>
        <taxon>Protacanthopterygii</taxon>
        <taxon>Salmoniformes</taxon>
        <taxon>Salmonidae</taxon>
        <taxon>Salmoninae</taxon>
        <taxon>Hucho</taxon>
    </lineage>
</organism>
<evidence type="ECO:0000313" key="3">
    <source>
        <dbReference type="Proteomes" id="UP000314982"/>
    </source>
</evidence>
<sequence>MLTEMEKQMKIENLFVTWQQRSAQSNMPISKRHRSSDSTASGRDRSYSTDSHADMLPSRLREAPWLQDISNTFLQQYVQYLQSMGFILVQVRPQSPARSIPRARAAMFSSLSSERQSFSYSKTRSEDSPKVSSVDASHEDIHTQTHWLKGTQGYIDSDALSLSL</sequence>
<accession>A0A4W5P2D4</accession>
<name>A0A4W5P2D4_9TELE</name>
<evidence type="ECO:0000313" key="2">
    <source>
        <dbReference type="Ensembl" id="ENSHHUP00000058771.1"/>
    </source>
</evidence>
<evidence type="ECO:0000256" key="1">
    <source>
        <dbReference type="SAM" id="MobiDB-lite"/>
    </source>
</evidence>
<reference evidence="3" key="1">
    <citation type="submission" date="2018-06" db="EMBL/GenBank/DDBJ databases">
        <title>Genome assembly of Danube salmon.</title>
        <authorList>
            <person name="Macqueen D.J."/>
            <person name="Gundappa M.K."/>
        </authorList>
    </citation>
    <scope>NUCLEOTIDE SEQUENCE [LARGE SCALE GENOMIC DNA]</scope>
</reference>
<dbReference type="InterPro" id="IPR033228">
    <property type="entry name" value="SZT2"/>
</dbReference>
<dbReference type="PANTHER" id="PTHR14918">
    <property type="entry name" value="KICSTOR COMPLEX PROTEIN SZT2"/>
    <property type="match status" value="1"/>
</dbReference>
<dbReference type="GeneTree" id="ENSGT00390000018402"/>
<reference evidence="2" key="3">
    <citation type="submission" date="2025-09" db="UniProtKB">
        <authorList>
            <consortium name="Ensembl"/>
        </authorList>
    </citation>
    <scope>IDENTIFICATION</scope>
</reference>
<dbReference type="GO" id="GO:0005777">
    <property type="term" value="C:peroxisome"/>
    <property type="evidence" value="ECO:0007669"/>
    <property type="project" value="InterPro"/>
</dbReference>
<reference evidence="2" key="2">
    <citation type="submission" date="2025-08" db="UniProtKB">
        <authorList>
            <consortium name="Ensembl"/>
        </authorList>
    </citation>
    <scope>IDENTIFICATION</scope>
</reference>
<protein>
    <submittedName>
        <fullName evidence="2">Uncharacterized protein</fullName>
    </submittedName>
</protein>
<keyword evidence="3" id="KW-1185">Reference proteome</keyword>
<dbReference type="PANTHER" id="PTHR14918:SF3">
    <property type="entry name" value="KICSTOR COMPLEX PROTEIN SZT2"/>
    <property type="match status" value="1"/>
</dbReference>
<feature type="compositionally biased region" description="Basic and acidic residues" evidence="1">
    <location>
        <begin position="42"/>
        <end position="53"/>
    </location>
</feature>
<dbReference type="Ensembl" id="ENSHHUT00000060778.1">
    <property type="protein sequence ID" value="ENSHHUP00000058771.1"/>
    <property type="gene ID" value="ENSHHUG00000034946.1"/>
</dbReference>
<dbReference type="Proteomes" id="UP000314982">
    <property type="component" value="Unassembled WGS sequence"/>
</dbReference>
<dbReference type="AlphaFoldDB" id="A0A4W5P2D4"/>
<feature type="region of interest" description="Disordered" evidence="1">
    <location>
        <begin position="25"/>
        <end position="53"/>
    </location>
</feature>